<keyword evidence="6 7" id="KW-0472">Membrane</keyword>
<feature type="transmembrane region" description="Helical" evidence="7">
    <location>
        <begin position="279"/>
        <end position="304"/>
    </location>
</feature>
<dbReference type="PROSITE" id="PS50928">
    <property type="entry name" value="ABC_TM1"/>
    <property type="match status" value="1"/>
</dbReference>
<evidence type="ECO:0000256" key="3">
    <source>
        <dbReference type="ARBA" id="ARBA00022475"/>
    </source>
</evidence>
<keyword evidence="10" id="KW-1185">Reference proteome</keyword>
<feature type="transmembrane region" description="Helical" evidence="7">
    <location>
        <begin position="230"/>
        <end position="250"/>
    </location>
</feature>
<keyword evidence="5 7" id="KW-1133">Transmembrane helix</keyword>
<dbReference type="CDD" id="cd06261">
    <property type="entry name" value="TM_PBP2"/>
    <property type="match status" value="1"/>
</dbReference>
<accession>A0A8J7QW12</accession>
<dbReference type="Pfam" id="PF00528">
    <property type="entry name" value="BPD_transp_1"/>
    <property type="match status" value="1"/>
</dbReference>
<evidence type="ECO:0000256" key="5">
    <source>
        <dbReference type="ARBA" id="ARBA00022989"/>
    </source>
</evidence>
<name>A0A8J7QW12_9HYPH</name>
<evidence type="ECO:0000256" key="7">
    <source>
        <dbReference type="RuleBase" id="RU363032"/>
    </source>
</evidence>
<sequence length="312" mass="34813">MSHTAIATSMPIATPRLPRITLRAFEPWLYLAPALAVLIVWTYVPLLEAFELSFYQWNMLPRSQPRYVGFDNYLNLLNLPDMQQAVINTVLYTVGLLPLSVGVPLVVALLTAQLTGPARNLYRGLIFVPMIVAPIVAAIVWRWLLNEDHGLANQWLRSFGFDTIGFLRDPDVALWTLVWITGWKLIGFSTLLFAAADSAINPSYIEAARMDGATSWQIVRDIRVPLLSPTILLLSLMTVLFGAQWSFVYINALTGGGPLRSTTNVYYLMWEYGFKTMSAGWSTAAGMLVFLVFGLVALVCLALMKKLAVYDD</sequence>
<dbReference type="InterPro" id="IPR051393">
    <property type="entry name" value="ABC_transporter_permease"/>
</dbReference>
<dbReference type="SUPFAM" id="SSF161098">
    <property type="entry name" value="MetI-like"/>
    <property type="match status" value="1"/>
</dbReference>
<reference evidence="9" key="1">
    <citation type="submission" date="2021-03" db="EMBL/GenBank/DDBJ databases">
        <title>Genome sequencing and assembly of Tianweitania sediminis.</title>
        <authorList>
            <person name="Chhetri G."/>
        </authorList>
    </citation>
    <scope>NUCLEOTIDE SEQUENCE</scope>
    <source>
        <strain evidence="9">Z8</strain>
    </source>
</reference>
<comment type="similarity">
    <text evidence="7">Belongs to the binding-protein-dependent transport system permease family.</text>
</comment>
<keyword evidence="3" id="KW-1003">Cell membrane</keyword>
<keyword evidence="4 7" id="KW-0812">Transmembrane</keyword>
<comment type="caution">
    <text evidence="9">The sequence shown here is derived from an EMBL/GenBank/DDBJ whole genome shotgun (WGS) entry which is preliminary data.</text>
</comment>
<evidence type="ECO:0000256" key="6">
    <source>
        <dbReference type="ARBA" id="ARBA00023136"/>
    </source>
</evidence>
<dbReference type="PANTHER" id="PTHR30193:SF37">
    <property type="entry name" value="INNER MEMBRANE ABC TRANSPORTER PERMEASE PROTEIN YCJO"/>
    <property type="match status" value="1"/>
</dbReference>
<dbReference type="RefSeq" id="WP_209333129.1">
    <property type="nucleotide sequence ID" value="NZ_JAGIYY010000001.1"/>
</dbReference>
<evidence type="ECO:0000259" key="8">
    <source>
        <dbReference type="PROSITE" id="PS50928"/>
    </source>
</evidence>
<proteinExistence type="inferred from homology"/>
<dbReference type="PANTHER" id="PTHR30193">
    <property type="entry name" value="ABC TRANSPORTER PERMEASE PROTEIN"/>
    <property type="match status" value="1"/>
</dbReference>
<dbReference type="GO" id="GO:0055085">
    <property type="term" value="P:transmembrane transport"/>
    <property type="evidence" value="ECO:0007669"/>
    <property type="project" value="InterPro"/>
</dbReference>
<dbReference type="Gene3D" id="1.10.3720.10">
    <property type="entry name" value="MetI-like"/>
    <property type="match status" value="1"/>
</dbReference>
<comment type="subcellular location">
    <subcellularLocation>
        <location evidence="1 7">Cell membrane</location>
        <topology evidence="1 7">Multi-pass membrane protein</topology>
    </subcellularLocation>
</comment>
<organism evidence="9 10">
    <name type="scientific">Tianweitania sediminis</name>
    <dbReference type="NCBI Taxonomy" id="1502156"/>
    <lineage>
        <taxon>Bacteria</taxon>
        <taxon>Pseudomonadati</taxon>
        <taxon>Pseudomonadota</taxon>
        <taxon>Alphaproteobacteria</taxon>
        <taxon>Hyphomicrobiales</taxon>
        <taxon>Phyllobacteriaceae</taxon>
        <taxon>Tianweitania</taxon>
    </lineage>
</organism>
<evidence type="ECO:0000313" key="10">
    <source>
        <dbReference type="Proteomes" id="UP000666240"/>
    </source>
</evidence>
<evidence type="ECO:0000256" key="2">
    <source>
        <dbReference type="ARBA" id="ARBA00022448"/>
    </source>
</evidence>
<gene>
    <name evidence="9" type="ORF">J5Y06_00295</name>
</gene>
<dbReference type="GO" id="GO:0005886">
    <property type="term" value="C:plasma membrane"/>
    <property type="evidence" value="ECO:0007669"/>
    <property type="project" value="UniProtKB-SubCell"/>
</dbReference>
<dbReference type="Proteomes" id="UP000666240">
    <property type="component" value="Unassembled WGS sequence"/>
</dbReference>
<feature type="transmembrane region" description="Helical" evidence="7">
    <location>
        <begin position="124"/>
        <end position="144"/>
    </location>
</feature>
<dbReference type="AlphaFoldDB" id="A0A8J7QW12"/>
<feature type="domain" description="ABC transmembrane type-1" evidence="8">
    <location>
        <begin position="86"/>
        <end position="300"/>
    </location>
</feature>
<feature type="transmembrane region" description="Helical" evidence="7">
    <location>
        <begin position="90"/>
        <end position="112"/>
    </location>
</feature>
<dbReference type="InterPro" id="IPR035906">
    <property type="entry name" value="MetI-like_sf"/>
</dbReference>
<evidence type="ECO:0000256" key="4">
    <source>
        <dbReference type="ARBA" id="ARBA00022692"/>
    </source>
</evidence>
<dbReference type="InterPro" id="IPR000515">
    <property type="entry name" value="MetI-like"/>
</dbReference>
<feature type="transmembrane region" description="Helical" evidence="7">
    <location>
        <begin position="28"/>
        <end position="47"/>
    </location>
</feature>
<feature type="transmembrane region" description="Helical" evidence="7">
    <location>
        <begin position="172"/>
        <end position="195"/>
    </location>
</feature>
<protein>
    <submittedName>
        <fullName evidence="9">Sugar ABC transporter permease</fullName>
    </submittedName>
</protein>
<dbReference type="EMBL" id="JAGIYY010000001">
    <property type="protein sequence ID" value="MBP0437087.1"/>
    <property type="molecule type" value="Genomic_DNA"/>
</dbReference>
<evidence type="ECO:0000256" key="1">
    <source>
        <dbReference type="ARBA" id="ARBA00004651"/>
    </source>
</evidence>
<keyword evidence="2 7" id="KW-0813">Transport</keyword>
<evidence type="ECO:0000313" key="9">
    <source>
        <dbReference type="EMBL" id="MBP0437087.1"/>
    </source>
</evidence>